<reference evidence="2" key="1">
    <citation type="journal article" date="2022" name="bioRxiv">
        <title>Genomics of Preaxostyla Flagellates Illuminates Evolutionary Transitions and the Path Towards Mitochondrial Loss.</title>
        <authorList>
            <person name="Novak L.V.F."/>
            <person name="Treitli S.C."/>
            <person name="Pyrih J."/>
            <person name="Halakuc P."/>
            <person name="Pipaliya S.V."/>
            <person name="Vacek V."/>
            <person name="Brzon O."/>
            <person name="Soukal P."/>
            <person name="Eme L."/>
            <person name="Dacks J.B."/>
            <person name="Karnkowska A."/>
            <person name="Elias M."/>
            <person name="Hampl V."/>
        </authorList>
    </citation>
    <scope>NUCLEOTIDE SEQUENCE</scope>
    <source>
        <strain evidence="2">RCP-MX</strain>
    </source>
</reference>
<feature type="compositionally biased region" description="Basic residues" evidence="1">
    <location>
        <begin position="1841"/>
        <end position="1862"/>
    </location>
</feature>
<feature type="compositionally biased region" description="Low complexity" evidence="1">
    <location>
        <begin position="1443"/>
        <end position="1462"/>
    </location>
</feature>
<feature type="region of interest" description="Disordered" evidence="1">
    <location>
        <begin position="1439"/>
        <end position="1464"/>
    </location>
</feature>
<dbReference type="PANTHER" id="PTHR44329">
    <property type="entry name" value="SERINE/THREONINE-PROTEIN KINASE TNNI3K-RELATED"/>
    <property type="match status" value="1"/>
</dbReference>
<comment type="caution">
    <text evidence="2">The sequence shown here is derived from an EMBL/GenBank/DDBJ whole genome shotgun (WGS) entry which is preliminary data.</text>
</comment>
<accession>A0ABQ8UK40</accession>
<dbReference type="Proteomes" id="UP001141327">
    <property type="component" value="Unassembled WGS sequence"/>
</dbReference>
<feature type="compositionally biased region" description="Low complexity" evidence="1">
    <location>
        <begin position="823"/>
        <end position="861"/>
    </location>
</feature>
<name>A0ABQ8UK40_9EUKA</name>
<dbReference type="SUPFAM" id="SSF56112">
    <property type="entry name" value="Protein kinase-like (PK-like)"/>
    <property type="match status" value="1"/>
</dbReference>
<organism evidence="2 3">
    <name type="scientific">Paratrimastix pyriformis</name>
    <dbReference type="NCBI Taxonomy" id="342808"/>
    <lineage>
        <taxon>Eukaryota</taxon>
        <taxon>Metamonada</taxon>
        <taxon>Preaxostyla</taxon>
        <taxon>Paratrimastigidae</taxon>
        <taxon>Paratrimastix</taxon>
    </lineage>
</organism>
<feature type="compositionally biased region" description="Polar residues" evidence="1">
    <location>
        <begin position="360"/>
        <end position="381"/>
    </location>
</feature>
<feature type="region of interest" description="Disordered" evidence="1">
    <location>
        <begin position="358"/>
        <end position="389"/>
    </location>
</feature>
<evidence type="ECO:0000256" key="1">
    <source>
        <dbReference type="SAM" id="MobiDB-lite"/>
    </source>
</evidence>
<gene>
    <name evidence="2" type="ORF">PAPYR_6639</name>
</gene>
<evidence type="ECO:0000313" key="3">
    <source>
        <dbReference type="Proteomes" id="UP001141327"/>
    </source>
</evidence>
<feature type="region of interest" description="Disordered" evidence="1">
    <location>
        <begin position="254"/>
        <end position="298"/>
    </location>
</feature>
<evidence type="ECO:0008006" key="4">
    <source>
        <dbReference type="Google" id="ProtNLM"/>
    </source>
</evidence>
<feature type="region of interest" description="Disordered" evidence="1">
    <location>
        <begin position="1680"/>
        <end position="1746"/>
    </location>
</feature>
<feature type="region of interest" description="Disordered" evidence="1">
    <location>
        <begin position="670"/>
        <end position="695"/>
    </location>
</feature>
<feature type="region of interest" description="Disordered" evidence="1">
    <location>
        <begin position="619"/>
        <end position="658"/>
    </location>
</feature>
<feature type="compositionally biased region" description="Low complexity" evidence="1">
    <location>
        <begin position="1629"/>
        <end position="1638"/>
    </location>
</feature>
<dbReference type="InterPro" id="IPR011009">
    <property type="entry name" value="Kinase-like_dom_sf"/>
</dbReference>
<keyword evidence="3" id="KW-1185">Reference proteome</keyword>
<protein>
    <recommendedName>
        <fullName evidence="4">Protein kinase domain-containing protein</fullName>
    </recommendedName>
</protein>
<proteinExistence type="predicted"/>
<feature type="region of interest" description="Disordered" evidence="1">
    <location>
        <begin position="1839"/>
        <end position="1862"/>
    </location>
</feature>
<evidence type="ECO:0000313" key="2">
    <source>
        <dbReference type="EMBL" id="KAJ4457820.1"/>
    </source>
</evidence>
<feature type="region of interest" description="Disordered" evidence="1">
    <location>
        <begin position="1627"/>
        <end position="1652"/>
    </location>
</feature>
<dbReference type="EMBL" id="JAPMOS010000039">
    <property type="protein sequence ID" value="KAJ4457820.1"/>
    <property type="molecule type" value="Genomic_DNA"/>
</dbReference>
<sequence length="1862" mass="202611">MTGRPLVPGEERFLPPDRSEEIARLKALDEVQKEVEKIRTDLDALPPPASIVQEADPLGTLALERGIPLRRPELPYVPVEERAIWETYPSSHPDCHTLRTQIDVHRQIWVRALAGVEMLRFIVADVRRPRRKIPGKVDCTEVDETGCKRFIFTPKNPLQQDAHYRVTFLYRVVPIVPALDEPLTGAAQEDAQGRELSGFSSVTTPPKPPRVYATPIILNLLLALRVYATPILNLLLAQRDQHRVAQLTRRGAAGKDFSGHLRPPAGPILGPDGSPALSRRKDQGFDQTHSDHEQDTQRWSSLGRLTSVLLSLSPSTGDSFAHGCSDLRAVSSTSLECPLVGLLAQRPLAAQPARLLPPVQSRQHQQRNEPQSRQPGQTGSIRTPHFNRRPLRRLPRLLLPRLAASLTQRAATATAIITIINPKGNTTAPLPPHPAISRNRIRACCLGRHHPQNTPPGHAEIPGQCTRVATNQRPIAPLARPVGGHPAAPAAGRVWKRFEVEARVKVWPKTTRDIHPIIIHAALDWRSICSLVCASFLFVSREAAPSPLVDTIRAMTAQAQETMPHLMGTIDHGAVTARTLSARSAITARGSPNGGSQTARSPLPKRPLAVLEGVFSPTLPTSRGPLATTRTLLSAGESPSPRTVRIMRSPAAPEMESRLRDDARALLEESDKKPTTNQPAQPNHTPPRPATHGITPFHTAMRHFFSGYQNFLHTMLSGWQRSTAFRRAPLGEPDTGTPKMLAIAGTGPFEGDDVLDAHNRDLQARLAHKKSNVVEHLVLGEKIWGDLDPKAAWPSPRKALPLDGQAFNNVIMNRLKPDRIDDTAAVPPSSSAPPVGGTPRPTSPSASTLTTSLTVPVTVPEPTEDPQLTAEIAYYLKRRQHILTRQQMESHRRPMSPLSSSDSDTDGGAARSAPATSSPATRRGRPPPAGDMGEFHFEVLEWDFFTQGYTVLSVLLTEPHHREDAVSRNRPLVVHCDQPVDLLSARLGITAANACLNLKTTPVFYAVLLVLFMGLAIEKAGQMPGEGSCVYCPGSLGPLQPCVRFNVRPCPTDPNGLEIVPYGCLLPLCWYTVTLSESIESRSGHQMPASVAFSFRTEGGSIRDLSIGRSIVAAGMGSPMPALRLIPNAQWGEHGVGLYHSPLIESDLAALMRHPAITALFSIRHQHLLPYHGVFFHEDYGVALVTARPPPLTLTDSETSSFHSGDTIQFVHCSEIQINMHHRMLMSSSTLYPRHSLLPFLQASLLREQRTTLSYPQVVRLAFGIASGVAFLHGLEPPVAHGALHLLEHIALTPHTRAPVLCYYGLTRPTRYLVCRLLQRFATESPAGSNPDADGSSSDMAERIGGIMVGLGQLEDREMASGDVDRSGKGPALVPASVMGRFYQRYRTQAPTAYGDPLLQEALHDLFRRARVRPTGPTFQLSQPAQEFLEARASLPTGMPLGASTRRSSSAQTPTATSTTRSFGASRLSTRLAAEAESRRREALLALRYFGAADVCRFGMVLCEMATNRPPGTMDPEAVVKELVPLIPWQAIRDMVKACLDPCPGQRPTMGELVETLRGLLNSMETVANAFLVPPRAASGPPKTKKHRTPIHRLKHDEQATMMSPRESPAQPILIASISDTPMAALTRANTPTTPGSGAAPGGGFGEAPNAPTPAAILVPAPLTRPGAAAAHIQRSRLPVAPWTRNSGTARVVPGSSLPSRSPAHRMHSNTAGRSPPTTPGGSPSPPPSPPPIPKDLGGGGLGLDDSIDSWTSLRHLVDTEASAATAHAAYPLVPLEGGGYRVDEATMYRGPPRPRLPLVDGEEFHWDGDKKPAASARSATKHTRVTSLDRWWRGKCESRKRTRQKRKCKSRRKGIFTHHHR</sequence>
<feature type="region of interest" description="Disordered" evidence="1">
    <location>
        <begin position="820"/>
        <end position="864"/>
    </location>
</feature>
<feature type="compositionally biased region" description="Basic and acidic residues" evidence="1">
    <location>
        <begin position="279"/>
        <end position="296"/>
    </location>
</feature>
<feature type="region of interest" description="Disordered" evidence="1">
    <location>
        <begin position="885"/>
        <end position="932"/>
    </location>
</feature>
<feature type="compositionally biased region" description="Pro residues" evidence="1">
    <location>
        <begin position="1717"/>
        <end position="1734"/>
    </location>
</feature>
<feature type="compositionally biased region" description="Low complexity" evidence="1">
    <location>
        <begin position="899"/>
        <end position="921"/>
    </location>
</feature>
<dbReference type="Gene3D" id="1.10.510.10">
    <property type="entry name" value="Transferase(Phosphotransferase) domain 1"/>
    <property type="match status" value="1"/>
</dbReference>
<dbReference type="InterPro" id="IPR051681">
    <property type="entry name" value="Ser/Thr_Kinases-Pseudokinases"/>
</dbReference>